<feature type="compositionally biased region" description="Low complexity" evidence="6">
    <location>
        <begin position="950"/>
        <end position="964"/>
    </location>
</feature>
<dbReference type="GO" id="GO:0004673">
    <property type="term" value="F:protein histidine kinase activity"/>
    <property type="evidence" value="ECO:0007669"/>
    <property type="project" value="UniProtKB-EC"/>
</dbReference>
<dbReference type="InterPro" id="IPR013587">
    <property type="entry name" value="Nitrate/nitrite_sensing"/>
</dbReference>
<feature type="transmembrane region" description="Helical" evidence="7">
    <location>
        <begin position="12"/>
        <end position="33"/>
    </location>
</feature>
<organism evidence="9 10">
    <name type="scientific">Halosaccharopolyspora lacisalsi</name>
    <dbReference type="NCBI Taxonomy" id="1000566"/>
    <lineage>
        <taxon>Bacteria</taxon>
        <taxon>Bacillati</taxon>
        <taxon>Actinomycetota</taxon>
        <taxon>Actinomycetes</taxon>
        <taxon>Pseudonocardiales</taxon>
        <taxon>Pseudonocardiaceae</taxon>
        <taxon>Halosaccharopolyspora</taxon>
    </lineage>
</organism>
<dbReference type="Gene3D" id="6.10.340.10">
    <property type="match status" value="1"/>
</dbReference>
<keyword evidence="5 9" id="KW-0418">Kinase</keyword>
<gene>
    <name evidence="9" type="ORF">FHX42_004454</name>
</gene>
<name>A0A839E1W9_9PSEU</name>
<evidence type="ECO:0000256" key="4">
    <source>
        <dbReference type="ARBA" id="ARBA00022679"/>
    </source>
</evidence>
<evidence type="ECO:0000256" key="1">
    <source>
        <dbReference type="ARBA" id="ARBA00000085"/>
    </source>
</evidence>
<dbReference type="Pfam" id="PF02518">
    <property type="entry name" value="HATPase_c"/>
    <property type="match status" value="1"/>
</dbReference>
<accession>A0A839E1W9</accession>
<dbReference type="PANTHER" id="PTHR45436">
    <property type="entry name" value="SENSOR HISTIDINE KINASE YKOH"/>
    <property type="match status" value="1"/>
</dbReference>
<evidence type="ECO:0000256" key="7">
    <source>
        <dbReference type="SAM" id="Phobius"/>
    </source>
</evidence>
<sequence>MIRQWRNWSIPVKLAAVMLVPVVFAITLGVVQIQEQVQRANRYQEVSTLLKARDKIQPLLTGLQRERTEAVQLLTGAGEPAEWAAKTKAVSLAASKAPQVLDEVAAFTPTAKARFGQLQEQLVKLGPLRKKVSSSSIEPVAAVGAYNAMVDSLLGLERSVMGDLNDGNLYGTVGALHELSSAEDEIRIQRALVSAGLARSDFGDSLLDTVSDSRARLAANLKEFKATADAAQSREFRSKVTGLLSERDRALDGIVRAAESSSETVSTTSAEWNELSRSAIGATTQLRSGLSQQAREYADGLYDESSDRAGLDAVLTFCVLLLAAAITFRIARNLLGSLRTLRRSALKAANKQLPEAVENIRHGGRGETEVASVPVETTDELGQLARAFDEVNRQALYLASEQAGLRRGYSDSFVNVSRRSQSLLERQLRLFEQLEQDEEDPEQLSTLFRLDHLATRMRRNNENLMVLSGSDLARRFSQPTPMTDVLRAAVSEIEHYPRVNVQPPPTVRLVGYAGSDLVRLFAELFDNAANFSAPTTSVTVSSYQAGDGSIVVDVLDQGIGMDPDELVAINERLASVDEPDLSTSRRMGVLVISRLATRHGIDVRLHGGGEGEGTRASLTIPPELVISPERAPQASQPAPGHGPGRNGKAKHDLPTSDGDGGTRRHVMEGGLPQQALGGGSDGATGTMPPANQPKGNQPPEPPAAPPQPPDARSAPPQSPQPRPQQSPSSEPQQSRAPRQPQAPPPLQPPQQPPASATPPPAEPPAPERRSKPRGLFEPPSDEERTNEPSSAEVPQQWGADAWTPPTSAPPASSPPSDLSVPEVPEPQPRAASPMFDANPTQWFQPTDEDASYQEVALQPGEEEHHWPTSEDLGAQQPRAEDSDGVGAWAFANEESSRSNGGPTKSEPAGYTASGLPRRTRGGQPVSGAGAEKQEDRTPGREQRAPEDVRGQLSSFQQGLQQSQSTAAPEPGGGGVHGTSDNGESAWNFVTDDAQHRAEAAANHKPSDYTTAGLPRRTPKAQLAPGSAAPEQQSKPSAPQSQPKPEDARGRLSSFQQGVRRGRHSAPDED</sequence>
<dbReference type="GO" id="GO:0005886">
    <property type="term" value="C:plasma membrane"/>
    <property type="evidence" value="ECO:0007669"/>
    <property type="project" value="TreeGrafter"/>
</dbReference>
<feature type="compositionally biased region" description="Pro residues" evidence="6">
    <location>
        <begin position="740"/>
        <end position="764"/>
    </location>
</feature>
<feature type="compositionally biased region" description="Pro residues" evidence="6">
    <location>
        <begin position="696"/>
        <end position="709"/>
    </location>
</feature>
<dbReference type="GO" id="GO:0000160">
    <property type="term" value="P:phosphorelay signal transduction system"/>
    <property type="evidence" value="ECO:0007669"/>
    <property type="project" value="TreeGrafter"/>
</dbReference>
<evidence type="ECO:0000313" key="9">
    <source>
        <dbReference type="EMBL" id="MBA8827070.1"/>
    </source>
</evidence>
<keyword evidence="7" id="KW-0812">Transmembrane</keyword>
<dbReference type="SMART" id="SM00387">
    <property type="entry name" value="HATPase_c"/>
    <property type="match status" value="1"/>
</dbReference>
<dbReference type="Gene3D" id="3.30.565.10">
    <property type="entry name" value="Histidine kinase-like ATPase, C-terminal domain"/>
    <property type="match status" value="1"/>
</dbReference>
<keyword evidence="10" id="KW-1185">Reference proteome</keyword>
<feature type="compositionally biased region" description="Basic and acidic residues" evidence="6">
    <location>
        <begin position="931"/>
        <end position="949"/>
    </location>
</feature>
<keyword evidence="4" id="KW-0808">Transferase</keyword>
<comment type="catalytic activity">
    <reaction evidence="1">
        <text>ATP + protein L-histidine = ADP + protein N-phospho-L-histidine.</text>
        <dbReference type="EC" id="2.7.13.3"/>
    </reaction>
</comment>
<dbReference type="Pfam" id="PF08376">
    <property type="entry name" value="NIT"/>
    <property type="match status" value="1"/>
</dbReference>
<comment type="caution">
    <text evidence="9">The sequence shown here is derived from an EMBL/GenBank/DDBJ whole genome shotgun (WGS) entry which is preliminary data.</text>
</comment>
<dbReference type="InterPro" id="IPR050428">
    <property type="entry name" value="TCS_sensor_his_kinase"/>
</dbReference>
<feature type="domain" description="Histidine kinase/HSP90-like ATPase" evidence="8">
    <location>
        <begin position="512"/>
        <end position="624"/>
    </location>
</feature>
<dbReference type="EMBL" id="JACGWZ010000007">
    <property type="protein sequence ID" value="MBA8827070.1"/>
    <property type="molecule type" value="Genomic_DNA"/>
</dbReference>
<dbReference type="SUPFAM" id="SSF55874">
    <property type="entry name" value="ATPase domain of HSP90 chaperone/DNA topoisomerase II/histidine kinase"/>
    <property type="match status" value="1"/>
</dbReference>
<dbReference type="AlphaFoldDB" id="A0A839E1W9"/>
<dbReference type="InterPro" id="IPR003594">
    <property type="entry name" value="HATPase_dom"/>
</dbReference>
<proteinExistence type="predicted"/>
<keyword evidence="3" id="KW-0597">Phosphoprotein</keyword>
<evidence type="ECO:0000256" key="5">
    <source>
        <dbReference type="ARBA" id="ARBA00022777"/>
    </source>
</evidence>
<evidence type="ECO:0000313" key="10">
    <source>
        <dbReference type="Proteomes" id="UP000569329"/>
    </source>
</evidence>
<dbReference type="PANTHER" id="PTHR45436:SF5">
    <property type="entry name" value="SENSOR HISTIDINE KINASE TRCS"/>
    <property type="match status" value="1"/>
</dbReference>
<protein>
    <recommendedName>
        <fullName evidence="2">histidine kinase</fullName>
        <ecNumber evidence="2">2.7.13.3</ecNumber>
    </recommendedName>
</protein>
<keyword evidence="7" id="KW-1133">Transmembrane helix</keyword>
<evidence type="ECO:0000256" key="3">
    <source>
        <dbReference type="ARBA" id="ARBA00022553"/>
    </source>
</evidence>
<dbReference type="InterPro" id="IPR036890">
    <property type="entry name" value="HATPase_C_sf"/>
</dbReference>
<feature type="region of interest" description="Disordered" evidence="6">
    <location>
        <begin position="630"/>
        <end position="1069"/>
    </location>
</feature>
<feature type="compositionally biased region" description="Low complexity" evidence="6">
    <location>
        <begin position="1026"/>
        <end position="1042"/>
    </location>
</feature>
<dbReference type="Proteomes" id="UP000569329">
    <property type="component" value="Unassembled WGS sequence"/>
</dbReference>
<feature type="compositionally biased region" description="Low complexity" evidence="6">
    <location>
        <begin position="725"/>
        <end position="739"/>
    </location>
</feature>
<evidence type="ECO:0000256" key="6">
    <source>
        <dbReference type="SAM" id="MobiDB-lite"/>
    </source>
</evidence>
<feature type="compositionally biased region" description="Basic and acidic residues" evidence="6">
    <location>
        <begin position="649"/>
        <end position="667"/>
    </location>
</feature>
<reference evidence="9 10" key="1">
    <citation type="submission" date="2020-07" db="EMBL/GenBank/DDBJ databases">
        <title>Sequencing the genomes of 1000 actinobacteria strains.</title>
        <authorList>
            <person name="Klenk H.-P."/>
        </authorList>
    </citation>
    <scope>NUCLEOTIDE SEQUENCE [LARGE SCALE GENOMIC DNA]</scope>
    <source>
        <strain evidence="9 10">DSM 45975</strain>
    </source>
</reference>
<evidence type="ECO:0000256" key="2">
    <source>
        <dbReference type="ARBA" id="ARBA00012438"/>
    </source>
</evidence>
<dbReference type="RefSeq" id="WP_220480693.1">
    <property type="nucleotide sequence ID" value="NZ_JACGWZ010000007.1"/>
</dbReference>
<dbReference type="EC" id="2.7.13.3" evidence="2"/>
<dbReference type="CDD" id="cd06225">
    <property type="entry name" value="HAMP"/>
    <property type="match status" value="1"/>
</dbReference>
<evidence type="ECO:0000259" key="8">
    <source>
        <dbReference type="SMART" id="SM00387"/>
    </source>
</evidence>
<keyword evidence="7" id="KW-0472">Membrane</keyword>